<dbReference type="GO" id="GO:0003254">
    <property type="term" value="P:regulation of membrane depolarization"/>
    <property type="evidence" value="ECO:0007669"/>
    <property type="project" value="TreeGrafter"/>
</dbReference>
<accession>A0AA39FR27</accession>
<dbReference type="EMBL" id="JAQQBR010000077">
    <property type="protein sequence ID" value="KAK0174257.1"/>
    <property type="molecule type" value="Genomic_DNA"/>
</dbReference>
<dbReference type="SUPFAM" id="SSF81324">
    <property type="entry name" value="Voltage-gated potassium channels"/>
    <property type="match status" value="1"/>
</dbReference>
<protein>
    <recommendedName>
        <fullName evidence="8">Cyclic nucleotide-binding domain-containing protein</fullName>
    </recommendedName>
</protein>
<feature type="transmembrane region" description="Helical" evidence="7">
    <location>
        <begin position="219"/>
        <end position="244"/>
    </location>
</feature>
<dbReference type="SUPFAM" id="SSF51206">
    <property type="entry name" value="cAMP-binding domain-like"/>
    <property type="match status" value="1"/>
</dbReference>
<dbReference type="GO" id="GO:0005249">
    <property type="term" value="F:voltage-gated potassium channel activity"/>
    <property type="evidence" value="ECO:0007669"/>
    <property type="project" value="TreeGrafter"/>
</dbReference>
<reference evidence="9" key="2">
    <citation type="submission" date="2023-03" db="EMBL/GenBank/DDBJ databases">
        <authorList>
            <person name="Inwood S.N."/>
            <person name="Skelly J.G."/>
            <person name="Guhlin J."/>
            <person name="Harrop T.W.R."/>
            <person name="Goldson S.G."/>
            <person name="Dearden P.K."/>
        </authorList>
    </citation>
    <scope>NUCLEOTIDE SEQUENCE</scope>
    <source>
        <strain evidence="9">Lincoln</strain>
        <tissue evidence="9">Whole body</tissue>
    </source>
</reference>
<dbReference type="Gene3D" id="1.10.287.70">
    <property type="match status" value="1"/>
</dbReference>
<evidence type="ECO:0000256" key="7">
    <source>
        <dbReference type="SAM" id="Phobius"/>
    </source>
</evidence>
<evidence type="ECO:0000256" key="2">
    <source>
        <dbReference type="ARBA" id="ARBA00022448"/>
    </source>
</evidence>
<evidence type="ECO:0000313" key="10">
    <source>
        <dbReference type="Proteomes" id="UP001168972"/>
    </source>
</evidence>
<keyword evidence="2" id="KW-0813">Transport</keyword>
<keyword evidence="5" id="KW-0406">Ion transport</keyword>
<evidence type="ECO:0000256" key="6">
    <source>
        <dbReference type="ARBA" id="ARBA00023136"/>
    </source>
</evidence>
<name>A0AA39FR27_MICHY</name>
<dbReference type="Pfam" id="PF00520">
    <property type="entry name" value="Ion_trans"/>
    <property type="match status" value="1"/>
</dbReference>
<comment type="subcellular location">
    <subcellularLocation>
        <location evidence="1">Membrane</location>
        <topology evidence="1">Multi-pass membrane protein</topology>
    </subcellularLocation>
</comment>
<dbReference type="PROSITE" id="PS50042">
    <property type="entry name" value="CNMP_BINDING_3"/>
    <property type="match status" value="1"/>
</dbReference>
<keyword evidence="10" id="KW-1185">Reference proteome</keyword>
<feature type="domain" description="Cyclic nucleotide-binding" evidence="8">
    <location>
        <begin position="407"/>
        <end position="524"/>
    </location>
</feature>
<keyword evidence="4 7" id="KW-1133">Transmembrane helix</keyword>
<dbReference type="InterPro" id="IPR018490">
    <property type="entry name" value="cNMP-bd_dom_sf"/>
</dbReference>
<evidence type="ECO:0000259" key="8">
    <source>
        <dbReference type="PROSITE" id="PS50042"/>
    </source>
</evidence>
<evidence type="ECO:0000256" key="5">
    <source>
        <dbReference type="ARBA" id="ARBA00023065"/>
    </source>
</evidence>
<keyword evidence="6 7" id="KW-0472">Membrane</keyword>
<dbReference type="CDD" id="cd00038">
    <property type="entry name" value="CAP_ED"/>
    <property type="match status" value="1"/>
</dbReference>
<organism evidence="9 10">
    <name type="scientific">Microctonus hyperodae</name>
    <name type="common">Parasitoid wasp</name>
    <dbReference type="NCBI Taxonomy" id="165561"/>
    <lineage>
        <taxon>Eukaryota</taxon>
        <taxon>Metazoa</taxon>
        <taxon>Ecdysozoa</taxon>
        <taxon>Arthropoda</taxon>
        <taxon>Hexapoda</taxon>
        <taxon>Insecta</taxon>
        <taxon>Pterygota</taxon>
        <taxon>Neoptera</taxon>
        <taxon>Endopterygota</taxon>
        <taxon>Hymenoptera</taxon>
        <taxon>Apocrita</taxon>
        <taxon>Ichneumonoidea</taxon>
        <taxon>Braconidae</taxon>
        <taxon>Euphorinae</taxon>
        <taxon>Microctonus</taxon>
    </lineage>
</organism>
<dbReference type="PANTHER" id="PTHR45689:SF14">
    <property type="entry name" value="CYCLIC NUCLEOTIDE-GATED CATION CHANNEL SUBUNIT A-LIKE PROTEIN"/>
    <property type="match status" value="1"/>
</dbReference>
<dbReference type="GO" id="GO:0035725">
    <property type="term" value="P:sodium ion transmembrane transport"/>
    <property type="evidence" value="ECO:0007669"/>
    <property type="project" value="TreeGrafter"/>
</dbReference>
<dbReference type="Gene3D" id="2.60.120.10">
    <property type="entry name" value="Jelly Rolls"/>
    <property type="match status" value="1"/>
</dbReference>
<dbReference type="InterPro" id="IPR051413">
    <property type="entry name" value="K/Na_HCN_channel"/>
</dbReference>
<comment type="caution">
    <text evidence="9">The sequence shown here is derived from an EMBL/GenBank/DDBJ whole genome shotgun (WGS) entry which is preliminary data.</text>
</comment>
<dbReference type="InterPro" id="IPR014710">
    <property type="entry name" value="RmlC-like_jellyroll"/>
</dbReference>
<feature type="transmembrane region" description="Helical" evidence="7">
    <location>
        <begin position="115"/>
        <end position="137"/>
    </location>
</feature>
<evidence type="ECO:0000256" key="4">
    <source>
        <dbReference type="ARBA" id="ARBA00022989"/>
    </source>
</evidence>
<dbReference type="PANTHER" id="PTHR45689">
    <property type="entry name" value="I[[H]] CHANNEL, ISOFORM E"/>
    <property type="match status" value="1"/>
</dbReference>
<evidence type="ECO:0000313" key="9">
    <source>
        <dbReference type="EMBL" id="KAK0174257.1"/>
    </source>
</evidence>
<dbReference type="SMART" id="SM00100">
    <property type="entry name" value="cNMP"/>
    <property type="match status" value="1"/>
</dbReference>
<feature type="transmembrane region" description="Helical" evidence="7">
    <location>
        <begin position="84"/>
        <end position="103"/>
    </location>
</feature>
<feature type="transmembrane region" description="Helical" evidence="7">
    <location>
        <begin position="158"/>
        <end position="180"/>
    </location>
</feature>
<proteinExistence type="predicted"/>
<dbReference type="Gene3D" id="1.10.287.630">
    <property type="entry name" value="Helix hairpin bin"/>
    <property type="match status" value="1"/>
</dbReference>
<keyword evidence="3 7" id="KW-0812">Transmembrane</keyword>
<sequence length="534" mass="63365">MLRVDHDCEINIKREQIYYLPNRTRYQRYVALFRQMFMASLKNPRAHRYLRNHSAIISEKRQHLRKNIYIIHPFSIFSDDYRHWWNFMMFMNLIASLLLIPYRSTFEMYRNPTDIWTIAKNILLLICCLDIIINFMTGYLDEARRYVEMNSNQIAKRYIFHGTFIVDVLSSFPTDIIFLFNWNNLLVAREFTSMLHVLRLFSLRTYIINIAESYDIQRGYLGVLTFFPLSILSLHGLTCLTWIIPIVQSSLTSIKLPNTDSWTVISELWQEDNQYRYWSCLMRSIAILTRSGFLSSEPKAPEDQYVSVVMQSLGTLVVCYVITEAIRLFKADNSSKLKYQATVAQLKKYMRYKQLPNSVQERFLKYYEFRYQQNYFRESEILYTLSSQMRQEIVMHSCRKLVENVAFFKNLPILLLTRIVAQLKSEIFLTNDVIVRANQPGDCMYFISTGTVAIYTDSGKEVCHLEDGAHFGEIALVMPDEHRVASVIAVEMCELYRLERNDFMRTIYPYPILWERIKKIAIERHEKTMIIDAH</sequence>
<dbReference type="InterPro" id="IPR005821">
    <property type="entry name" value="Ion_trans_dom"/>
</dbReference>
<dbReference type="AlphaFoldDB" id="A0AA39FR27"/>
<reference evidence="9" key="1">
    <citation type="journal article" date="2023" name="bioRxiv">
        <title>Scaffold-level genome assemblies of two parasitoid biocontrol wasps reveal the parthenogenesis mechanism and an associated novel virus.</title>
        <authorList>
            <person name="Inwood S."/>
            <person name="Skelly J."/>
            <person name="Guhlin J."/>
            <person name="Harrop T."/>
            <person name="Goldson S."/>
            <person name="Dearden P."/>
        </authorList>
    </citation>
    <scope>NUCLEOTIDE SEQUENCE</scope>
    <source>
        <strain evidence="9">Lincoln</strain>
        <tissue evidence="9">Whole body</tissue>
    </source>
</reference>
<dbReference type="InterPro" id="IPR000595">
    <property type="entry name" value="cNMP-bd_dom"/>
</dbReference>
<evidence type="ECO:0000256" key="1">
    <source>
        <dbReference type="ARBA" id="ARBA00004141"/>
    </source>
</evidence>
<dbReference type="Pfam" id="PF00027">
    <property type="entry name" value="cNMP_binding"/>
    <property type="match status" value="1"/>
</dbReference>
<evidence type="ECO:0000256" key="3">
    <source>
        <dbReference type="ARBA" id="ARBA00022692"/>
    </source>
</evidence>
<feature type="transmembrane region" description="Helical" evidence="7">
    <location>
        <begin position="186"/>
        <end position="207"/>
    </location>
</feature>
<dbReference type="Proteomes" id="UP001168972">
    <property type="component" value="Unassembled WGS sequence"/>
</dbReference>
<gene>
    <name evidence="9" type="ORF">PV327_011082</name>
</gene>
<dbReference type="GO" id="GO:0098855">
    <property type="term" value="C:HCN channel complex"/>
    <property type="evidence" value="ECO:0007669"/>
    <property type="project" value="TreeGrafter"/>
</dbReference>